<protein>
    <submittedName>
        <fullName evidence="2">Uncharacterized protein</fullName>
    </submittedName>
</protein>
<sequence length="59" mass="6775">MHLTKEHSIISRSDVFFRIEFFEAIQGMLPIAIKLIFWSILKTKNCTSSSGDVNFLALE</sequence>
<comment type="caution">
    <text evidence="2">The sequence shown here is derived from an EMBL/GenBank/DDBJ whole genome shotgun (WGS) entry which is preliminary data.</text>
</comment>
<dbReference type="Proteomes" id="UP000220078">
    <property type="component" value="Unassembled WGS sequence"/>
</dbReference>
<evidence type="ECO:0000313" key="2">
    <source>
        <dbReference type="EMBL" id="PEN86865.1"/>
    </source>
</evidence>
<proteinExistence type="predicted"/>
<feature type="transmembrane region" description="Helical" evidence="1">
    <location>
        <begin position="21"/>
        <end position="41"/>
    </location>
</feature>
<evidence type="ECO:0000256" key="1">
    <source>
        <dbReference type="SAM" id="Phobius"/>
    </source>
</evidence>
<dbReference type="AlphaFoldDB" id="A0AB36T0G3"/>
<accession>A0AB36T0G3</accession>
<gene>
    <name evidence="2" type="ORF">CN551_19185</name>
</gene>
<evidence type="ECO:0000313" key="3">
    <source>
        <dbReference type="Proteomes" id="UP000220078"/>
    </source>
</evidence>
<keyword evidence="1" id="KW-0472">Membrane</keyword>
<name>A0AB36T0G3_9BACI</name>
<organism evidence="2 3">
    <name type="scientific">Bacillus toyonensis</name>
    <dbReference type="NCBI Taxonomy" id="155322"/>
    <lineage>
        <taxon>Bacteria</taxon>
        <taxon>Bacillati</taxon>
        <taxon>Bacillota</taxon>
        <taxon>Bacilli</taxon>
        <taxon>Bacillales</taxon>
        <taxon>Bacillaceae</taxon>
        <taxon>Bacillus</taxon>
        <taxon>Bacillus cereus group</taxon>
    </lineage>
</organism>
<reference evidence="2 3" key="1">
    <citation type="submission" date="2017-09" db="EMBL/GenBank/DDBJ databases">
        <title>Large-scale bioinformatics analysis of Bacillus genomes uncovers conserved roles of natural products in bacterial physiology.</title>
        <authorList>
            <consortium name="Agbiome Team Llc"/>
            <person name="Bleich R.M."/>
            <person name="Kirk G.J."/>
            <person name="Santa Maria K.C."/>
            <person name="Allen S.E."/>
            <person name="Farag S."/>
            <person name="Shank E.A."/>
            <person name="Bowers A."/>
        </authorList>
    </citation>
    <scope>NUCLEOTIDE SEQUENCE [LARGE SCALE GENOMIC DNA]</scope>
    <source>
        <strain evidence="2 3">AFS027629</strain>
    </source>
</reference>
<keyword evidence="1" id="KW-0812">Transmembrane</keyword>
<keyword evidence="1" id="KW-1133">Transmembrane helix</keyword>
<dbReference type="EMBL" id="NUAP01000034">
    <property type="protein sequence ID" value="PEN86865.1"/>
    <property type="molecule type" value="Genomic_DNA"/>
</dbReference>